<feature type="compositionally biased region" description="Basic and acidic residues" evidence="1">
    <location>
        <begin position="30"/>
        <end position="40"/>
    </location>
</feature>
<keyword evidence="3" id="KW-1185">Reference proteome</keyword>
<proteinExistence type="predicted"/>
<feature type="region of interest" description="Disordered" evidence="1">
    <location>
        <begin position="1"/>
        <end position="103"/>
    </location>
</feature>
<dbReference type="EMBL" id="MJEQ01000696">
    <property type="protein sequence ID" value="OIT34542.1"/>
    <property type="molecule type" value="Genomic_DNA"/>
</dbReference>
<protein>
    <submittedName>
        <fullName evidence="2">Uncharacterized protein</fullName>
    </submittedName>
</protein>
<sequence length="202" mass="21624">MAVSKTPTRSHGAGGSGKPPPKKLPSDMTIAEKGDTERPPKIQQRVRQQRPSRLREVPLQIRVGASKPPPAKKWKVVEVKGKGKAKKVIDSESEHDSSDEEEAAILLHNGEGEPSVPGATAAVRGQRHVRHIGVQTDFEEPEDAELSALSATNGTATEEPTEVREVAIGNAAPTREGEMMAAIDTAGVALEDLSTLRTEVCY</sequence>
<feature type="compositionally biased region" description="Basic and acidic residues" evidence="1">
    <location>
        <begin position="75"/>
        <end position="96"/>
    </location>
</feature>
<evidence type="ECO:0000256" key="1">
    <source>
        <dbReference type="SAM" id="MobiDB-lite"/>
    </source>
</evidence>
<evidence type="ECO:0000313" key="3">
    <source>
        <dbReference type="Proteomes" id="UP000187609"/>
    </source>
</evidence>
<accession>A0A314KZ78</accession>
<dbReference type="Proteomes" id="UP000187609">
    <property type="component" value="Unassembled WGS sequence"/>
</dbReference>
<evidence type="ECO:0000313" key="2">
    <source>
        <dbReference type="EMBL" id="OIT34542.1"/>
    </source>
</evidence>
<dbReference type="AlphaFoldDB" id="A0A314KZ78"/>
<dbReference type="Gramene" id="OIT34542">
    <property type="protein sequence ID" value="OIT34542"/>
    <property type="gene ID" value="A4A49_15742"/>
</dbReference>
<dbReference type="SMR" id="A0A314KZ78"/>
<organism evidence="2 3">
    <name type="scientific">Nicotiana attenuata</name>
    <name type="common">Coyote tobacco</name>
    <dbReference type="NCBI Taxonomy" id="49451"/>
    <lineage>
        <taxon>Eukaryota</taxon>
        <taxon>Viridiplantae</taxon>
        <taxon>Streptophyta</taxon>
        <taxon>Embryophyta</taxon>
        <taxon>Tracheophyta</taxon>
        <taxon>Spermatophyta</taxon>
        <taxon>Magnoliopsida</taxon>
        <taxon>eudicotyledons</taxon>
        <taxon>Gunneridae</taxon>
        <taxon>Pentapetalae</taxon>
        <taxon>asterids</taxon>
        <taxon>lamiids</taxon>
        <taxon>Solanales</taxon>
        <taxon>Solanaceae</taxon>
        <taxon>Nicotianoideae</taxon>
        <taxon>Nicotianeae</taxon>
        <taxon>Nicotiana</taxon>
    </lineage>
</organism>
<name>A0A314KZ78_NICAT</name>
<reference evidence="2" key="1">
    <citation type="submission" date="2016-11" db="EMBL/GenBank/DDBJ databases">
        <title>The genome of Nicotiana attenuata.</title>
        <authorList>
            <person name="Xu S."/>
            <person name="Brockmoeller T."/>
            <person name="Gaquerel E."/>
            <person name="Navarro A."/>
            <person name="Kuhl H."/>
            <person name="Gase K."/>
            <person name="Ling Z."/>
            <person name="Zhou W."/>
            <person name="Kreitzer C."/>
            <person name="Stanke M."/>
            <person name="Tang H."/>
            <person name="Lyons E."/>
            <person name="Pandey P."/>
            <person name="Pandey S.P."/>
            <person name="Timmermann B."/>
            <person name="Baldwin I.T."/>
        </authorList>
    </citation>
    <scope>NUCLEOTIDE SEQUENCE [LARGE SCALE GENOMIC DNA]</scope>
    <source>
        <strain evidence="2">UT</strain>
    </source>
</reference>
<comment type="caution">
    <text evidence="2">The sequence shown here is derived from an EMBL/GenBank/DDBJ whole genome shotgun (WGS) entry which is preliminary data.</text>
</comment>
<gene>
    <name evidence="2" type="ORF">A4A49_15742</name>
</gene>